<feature type="transmembrane region" description="Helical" evidence="6">
    <location>
        <begin position="336"/>
        <end position="352"/>
    </location>
</feature>
<evidence type="ECO:0000256" key="2">
    <source>
        <dbReference type="ARBA" id="ARBA00022475"/>
    </source>
</evidence>
<dbReference type="GO" id="GO:0022857">
    <property type="term" value="F:transmembrane transporter activity"/>
    <property type="evidence" value="ECO:0007669"/>
    <property type="project" value="InterPro"/>
</dbReference>
<feature type="transmembrane region" description="Helical" evidence="6">
    <location>
        <begin position="287"/>
        <end position="305"/>
    </location>
</feature>
<dbReference type="GO" id="GO:0005886">
    <property type="term" value="C:plasma membrane"/>
    <property type="evidence" value="ECO:0007669"/>
    <property type="project" value="UniProtKB-SubCell"/>
</dbReference>
<feature type="transmembrane region" description="Helical" evidence="6">
    <location>
        <begin position="199"/>
        <end position="226"/>
    </location>
</feature>
<dbReference type="InterPro" id="IPR001851">
    <property type="entry name" value="ABC_transp_permease"/>
</dbReference>
<feature type="transmembrane region" description="Helical" evidence="6">
    <location>
        <begin position="312"/>
        <end position="330"/>
    </location>
</feature>
<name>A0A3M8ANZ9_9MICO</name>
<comment type="subcellular location">
    <subcellularLocation>
        <location evidence="1">Cell membrane</location>
        <topology evidence="1">Multi-pass membrane protein</topology>
    </subcellularLocation>
</comment>
<feature type="transmembrane region" description="Helical" evidence="6">
    <location>
        <begin position="161"/>
        <end position="179"/>
    </location>
</feature>
<dbReference type="Pfam" id="PF02653">
    <property type="entry name" value="BPD_transp_2"/>
    <property type="match status" value="1"/>
</dbReference>
<dbReference type="EMBL" id="RHHB01000001">
    <property type="protein sequence ID" value="RNB52235.1"/>
    <property type="molecule type" value="Genomic_DNA"/>
</dbReference>
<sequence length="361" mass="37611">MNERAPELAAAAAGPAGAAPPANPSKTGLVEIEQGGPLTPIQWIERKMLSRPLIGPLAVLVIATIVFSIVSPNFGTLQNFSLILQQVQVIAMLGIAQTLVILTAGIDLSVAAVMLLSQVAMGKFAVSLGLPVELALVLGILVGVACGAINGLVVTRLNIPPFIATLGTLSIFYALNIFISDGESVPYADVPPLFNWLGTGFQVLGTTFTYGQVLTLAMFLLFAYILRSTAWGTHIYAVGDNIEAARLTGIRVDRVLMSVYVVAGLIIGLTAWLLIGRIGSISPTAGVGYNLASITAVVIGGTSLFGGRGRIMGTLLGALIVGVFSSGLSLAGFDSLWQEFTIGLLIIGAVAVDQRLRKIGR</sequence>
<keyword evidence="8" id="KW-1185">Reference proteome</keyword>
<evidence type="ECO:0000256" key="3">
    <source>
        <dbReference type="ARBA" id="ARBA00022692"/>
    </source>
</evidence>
<evidence type="ECO:0000256" key="6">
    <source>
        <dbReference type="SAM" id="Phobius"/>
    </source>
</evidence>
<evidence type="ECO:0000313" key="8">
    <source>
        <dbReference type="Proteomes" id="UP000275048"/>
    </source>
</evidence>
<feature type="transmembrane region" description="Helical" evidence="6">
    <location>
        <begin position="255"/>
        <end position="275"/>
    </location>
</feature>
<dbReference type="RefSeq" id="WP_122935073.1">
    <property type="nucleotide sequence ID" value="NZ_JBHSNT010000007.1"/>
</dbReference>
<gene>
    <name evidence="7" type="ORF">EDM22_00505</name>
</gene>
<reference evidence="7 8" key="1">
    <citation type="submission" date="2018-10" db="EMBL/GenBank/DDBJ databases">
        <title>Isolation, diversity and antibacterial activity of antinobacteria from the wheat rhizosphere soil.</title>
        <authorList>
            <person name="Sun T."/>
        </authorList>
    </citation>
    <scope>NUCLEOTIDE SEQUENCE [LARGE SCALE GENOMIC DNA]</scope>
    <source>
        <strain evidence="7 8">SJ-23</strain>
    </source>
</reference>
<dbReference type="PANTHER" id="PTHR32196">
    <property type="entry name" value="ABC TRANSPORTER PERMEASE PROTEIN YPHD-RELATED-RELATED"/>
    <property type="match status" value="1"/>
</dbReference>
<dbReference type="AlphaFoldDB" id="A0A3M8ANZ9"/>
<proteinExistence type="predicted"/>
<keyword evidence="4 6" id="KW-1133">Transmembrane helix</keyword>
<protein>
    <submittedName>
        <fullName evidence="7">ABC transporter permease</fullName>
    </submittedName>
</protein>
<dbReference type="PANTHER" id="PTHR32196:SF72">
    <property type="entry name" value="RIBOSE IMPORT PERMEASE PROTEIN RBSC"/>
    <property type="match status" value="1"/>
</dbReference>
<feature type="transmembrane region" description="Helical" evidence="6">
    <location>
        <begin position="53"/>
        <end position="77"/>
    </location>
</feature>
<keyword evidence="5 6" id="KW-0472">Membrane</keyword>
<keyword evidence="3 6" id="KW-0812">Transmembrane</keyword>
<evidence type="ECO:0000256" key="1">
    <source>
        <dbReference type="ARBA" id="ARBA00004651"/>
    </source>
</evidence>
<evidence type="ECO:0000256" key="5">
    <source>
        <dbReference type="ARBA" id="ARBA00023136"/>
    </source>
</evidence>
<dbReference type="Proteomes" id="UP000275048">
    <property type="component" value="Unassembled WGS sequence"/>
</dbReference>
<comment type="caution">
    <text evidence="7">The sequence shown here is derived from an EMBL/GenBank/DDBJ whole genome shotgun (WGS) entry which is preliminary data.</text>
</comment>
<keyword evidence="2" id="KW-1003">Cell membrane</keyword>
<dbReference type="OrthoDB" id="9808136at2"/>
<feature type="transmembrane region" description="Helical" evidence="6">
    <location>
        <begin position="89"/>
        <end position="114"/>
    </location>
</feature>
<evidence type="ECO:0000313" key="7">
    <source>
        <dbReference type="EMBL" id="RNB52235.1"/>
    </source>
</evidence>
<dbReference type="CDD" id="cd06579">
    <property type="entry name" value="TM_PBP1_transp_AraH_like"/>
    <property type="match status" value="1"/>
</dbReference>
<organism evidence="7 8">
    <name type="scientific">Agromyces tardus</name>
    <dbReference type="NCBI Taxonomy" id="2583849"/>
    <lineage>
        <taxon>Bacteria</taxon>
        <taxon>Bacillati</taxon>
        <taxon>Actinomycetota</taxon>
        <taxon>Actinomycetes</taxon>
        <taxon>Micrococcales</taxon>
        <taxon>Microbacteriaceae</taxon>
        <taxon>Agromyces</taxon>
    </lineage>
</organism>
<accession>A0A3M8ANZ9</accession>
<evidence type="ECO:0000256" key="4">
    <source>
        <dbReference type="ARBA" id="ARBA00022989"/>
    </source>
</evidence>
<feature type="transmembrane region" description="Helical" evidence="6">
    <location>
        <begin position="134"/>
        <end position="154"/>
    </location>
</feature>